<gene>
    <name evidence="1" type="ORF">GO493_05605</name>
</gene>
<dbReference type="InterPro" id="IPR018534">
    <property type="entry name" value="Tet_reg_excision_RteC"/>
</dbReference>
<protein>
    <recommendedName>
        <fullName evidence="3">RteC protein</fullName>
    </recommendedName>
</protein>
<dbReference type="Proteomes" id="UP000461730">
    <property type="component" value="Unassembled WGS sequence"/>
</dbReference>
<dbReference type="Pfam" id="PF09357">
    <property type="entry name" value="RteC"/>
    <property type="match status" value="1"/>
</dbReference>
<keyword evidence="2" id="KW-1185">Reference proteome</keyword>
<accession>A0A7K1U036</accession>
<comment type="caution">
    <text evidence="1">The sequence shown here is derived from an EMBL/GenBank/DDBJ whole genome shotgun (WGS) entry which is preliminary data.</text>
</comment>
<evidence type="ECO:0008006" key="3">
    <source>
        <dbReference type="Google" id="ProtNLM"/>
    </source>
</evidence>
<reference evidence="1 2" key="1">
    <citation type="submission" date="2019-12" db="EMBL/GenBank/DDBJ databases">
        <title>Chitinophaga sp. strain ysch24 (GDMCC 1.1355), whole genome shotgun sequence.</title>
        <authorList>
            <person name="Zhang X."/>
        </authorList>
    </citation>
    <scope>NUCLEOTIDE SEQUENCE [LARGE SCALE GENOMIC DNA]</scope>
    <source>
        <strain evidence="2">ysch24</strain>
    </source>
</reference>
<evidence type="ECO:0000313" key="2">
    <source>
        <dbReference type="Proteomes" id="UP000461730"/>
    </source>
</evidence>
<organism evidence="1 2">
    <name type="scientific">Chitinophaga tropicalis</name>
    <dbReference type="NCBI Taxonomy" id="2683588"/>
    <lineage>
        <taxon>Bacteria</taxon>
        <taxon>Pseudomonadati</taxon>
        <taxon>Bacteroidota</taxon>
        <taxon>Chitinophagia</taxon>
        <taxon>Chitinophagales</taxon>
        <taxon>Chitinophagaceae</taxon>
        <taxon>Chitinophaga</taxon>
    </lineage>
</organism>
<dbReference type="EMBL" id="WRXN01000001">
    <property type="protein sequence ID" value="MVT07728.1"/>
    <property type="molecule type" value="Genomic_DNA"/>
</dbReference>
<dbReference type="AlphaFoldDB" id="A0A7K1U036"/>
<dbReference type="RefSeq" id="WP_157305108.1">
    <property type="nucleotide sequence ID" value="NZ_WRXN01000001.1"/>
</dbReference>
<name>A0A7K1U036_9BACT</name>
<sequence length="275" mass="32743">MKRFCEQLYEKLQDGLAEIRLEKSDKVLIHARSATRLIGQILAELKAYIISYQFADEEEEIEFFKNIFPEFNSLLIFNTLVVDIETRVPEAERLFQRQFYLDELQTVLYYFKRNSEAYAYYRSLATHSDRQYFLRTTASEQLLLDEHAPYYDERFYTAMTYRFATIKAHGLLRTYIEGRIDTIEGKTIPLPHPLHFKLRKVYLAELIFALEAVKAFGNPSTRIVVETICQDWNCPIANIYKTYEEICLRKKEKFPFLQMLLVNADRRADHFFDNK</sequence>
<evidence type="ECO:0000313" key="1">
    <source>
        <dbReference type="EMBL" id="MVT07728.1"/>
    </source>
</evidence>
<proteinExistence type="predicted"/>